<name>A0A9E8MVL8_9FLAO</name>
<dbReference type="RefSeq" id="WP_267677034.1">
    <property type="nucleotide sequence ID" value="NZ_CP113088.1"/>
</dbReference>
<dbReference type="AlphaFoldDB" id="A0A9E8MVL8"/>
<dbReference type="Proteomes" id="UP001164705">
    <property type="component" value="Chromosome"/>
</dbReference>
<sequence length="70" mass="7898">MGTGISPDDASRFTQVANNPDLIAKYVNVGVNKWFKDYCFTINFGYLQEDLNNELKGNQIIGTVGIKHRF</sequence>
<keyword evidence="2" id="KW-1185">Reference proteome</keyword>
<organism evidence="1 2">
    <name type="scientific">Lacinutrix neustonica</name>
    <dbReference type="NCBI Taxonomy" id="2980107"/>
    <lineage>
        <taxon>Bacteria</taxon>
        <taxon>Pseudomonadati</taxon>
        <taxon>Bacteroidota</taxon>
        <taxon>Flavobacteriia</taxon>
        <taxon>Flavobacteriales</taxon>
        <taxon>Flavobacteriaceae</taxon>
        <taxon>Lacinutrix</taxon>
    </lineage>
</organism>
<protein>
    <submittedName>
        <fullName evidence="1">Uncharacterized protein</fullName>
    </submittedName>
</protein>
<reference evidence="1" key="1">
    <citation type="submission" date="2022-11" db="EMBL/GenBank/DDBJ databases">
        <title>Lacinutrix neustonica HL-RS19T sp. nov., isolated from the surface microlayer sample of brackish Lake Shihwa.</title>
        <authorList>
            <person name="Choi J.Y."/>
            <person name="Hwang C.Y."/>
        </authorList>
    </citation>
    <scope>NUCLEOTIDE SEQUENCE</scope>
    <source>
        <strain evidence="1">HL-RS19</strain>
    </source>
</reference>
<dbReference type="EMBL" id="CP113088">
    <property type="protein sequence ID" value="WAC02437.1"/>
    <property type="molecule type" value="Genomic_DNA"/>
</dbReference>
<gene>
    <name evidence="1" type="ORF">N7U66_01605</name>
</gene>
<proteinExistence type="predicted"/>
<accession>A0A9E8MVL8</accession>
<dbReference type="KEGG" id="lnu:N7U66_01605"/>
<evidence type="ECO:0000313" key="1">
    <source>
        <dbReference type="EMBL" id="WAC02437.1"/>
    </source>
</evidence>
<evidence type="ECO:0000313" key="2">
    <source>
        <dbReference type="Proteomes" id="UP001164705"/>
    </source>
</evidence>